<feature type="compositionally biased region" description="Low complexity" evidence="1">
    <location>
        <begin position="65"/>
        <end position="81"/>
    </location>
</feature>
<feature type="region of interest" description="Disordered" evidence="1">
    <location>
        <begin position="159"/>
        <end position="391"/>
    </location>
</feature>
<organism evidence="3 4">
    <name type="scientific">Podila minutissima</name>
    <dbReference type="NCBI Taxonomy" id="64525"/>
    <lineage>
        <taxon>Eukaryota</taxon>
        <taxon>Fungi</taxon>
        <taxon>Fungi incertae sedis</taxon>
        <taxon>Mucoromycota</taxon>
        <taxon>Mortierellomycotina</taxon>
        <taxon>Mortierellomycetes</taxon>
        <taxon>Mortierellales</taxon>
        <taxon>Mortierellaceae</taxon>
        <taxon>Podila</taxon>
    </lineage>
</organism>
<sequence length="573" mass="59759">MAAPPTWPTWSASTSSSTTNSPTTTWTPPTTTIATTPWTPPPTTTIWTTPITTRPPTIDPPVTRPPTTTTAPPVIPHTTVPNRTTTGPGVPTTYSGSVTSITLGATPTGIKTTDDGGLPKAAVIGIGVTAALIVGFVATVMVYKARHRRHKALGQDDLFDHLPIESPKPPPPPMGNIHHLSGHYAGGHQAHHNHNHNNHHHETDNLYSNSEYHHHDHYHQGHHGDQGFDHYGDHQGYDHHYNGDQGTSHHHPSDFNQAPNQSGHGAGGNQGFSGGDGGHGLSGNQGFSGDGQGFGNQGFGGNQGGGFDQLNSTHNQTGFEGHHGFDGHQGFDQGSGPSSGQGQGFGNGSSGGQGFSNGPSGANPQGFTPTNQPFGPGPSQPTGNIGGAGVGSMGVNTGVNFGHVVSTMPPPPAGPILDYKKPPLAPRPDSTITSPTLTAPLSGLEHRTSISSVDSRGNLQSWDGDSSHTHINNTGYSPQSKQNLLVQVQGANYSQDLNYVRPPPANASPRVLVSPAIATIPPANVKPVVRAPQDRTSSDAVGALTSTGNTSSLNTFDRRHPQFQGDGHHESLF</sequence>
<keyword evidence="2" id="KW-0812">Transmembrane</keyword>
<gene>
    <name evidence="3" type="ORF">BG006_010352</name>
</gene>
<feature type="compositionally biased region" description="Low complexity" evidence="1">
    <location>
        <begin position="1"/>
        <end position="37"/>
    </location>
</feature>
<feature type="compositionally biased region" description="Basic and acidic residues" evidence="1">
    <location>
        <begin position="556"/>
        <end position="573"/>
    </location>
</feature>
<feature type="region of interest" description="Disordered" evidence="1">
    <location>
        <begin position="530"/>
        <end position="573"/>
    </location>
</feature>
<feature type="region of interest" description="Disordered" evidence="1">
    <location>
        <begin position="1"/>
        <end position="91"/>
    </location>
</feature>
<keyword evidence="2" id="KW-0472">Membrane</keyword>
<accession>A0A9P5SG48</accession>
<proteinExistence type="predicted"/>
<feature type="transmembrane region" description="Helical" evidence="2">
    <location>
        <begin position="121"/>
        <end position="143"/>
    </location>
</feature>
<keyword evidence="2" id="KW-1133">Transmembrane helix</keyword>
<dbReference type="EMBL" id="JAAAUY010000813">
    <property type="protein sequence ID" value="KAF9326200.1"/>
    <property type="molecule type" value="Genomic_DNA"/>
</dbReference>
<feature type="compositionally biased region" description="Low complexity" evidence="1">
    <location>
        <begin position="544"/>
        <end position="555"/>
    </location>
</feature>
<feature type="compositionally biased region" description="Gly residues" evidence="1">
    <location>
        <begin position="337"/>
        <end position="355"/>
    </location>
</feature>
<evidence type="ECO:0000256" key="1">
    <source>
        <dbReference type="SAM" id="MobiDB-lite"/>
    </source>
</evidence>
<feature type="compositionally biased region" description="Gly residues" evidence="1">
    <location>
        <begin position="264"/>
        <end position="307"/>
    </location>
</feature>
<comment type="caution">
    <text evidence="3">The sequence shown here is derived from an EMBL/GenBank/DDBJ whole genome shotgun (WGS) entry which is preliminary data.</text>
</comment>
<feature type="compositionally biased region" description="Basic and acidic residues" evidence="1">
    <location>
        <begin position="211"/>
        <end position="242"/>
    </location>
</feature>
<dbReference type="AlphaFoldDB" id="A0A9P5SG48"/>
<feature type="compositionally biased region" description="Basic residues" evidence="1">
    <location>
        <begin position="189"/>
        <end position="199"/>
    </location>
</feature>
<evidence type="ECO:0000313" key="4">
    <source>
        <dbReference type="Proteomes" id="UP000696485"/>
    </source>
</evidence>
<name>A0A9P5SG48_9FUNG</name>
<dbReference type="Proteomes" id="UP000696485">
    <property type="component" value="Unassembled WGS sequence"/>
</dbReference>
<keyword evidence="4" id="KW-1185">Reference proteome</keyword>
<reference evidence="3" key="1">
    <citation type="journal article" date="2020" name="Fungal Divers.">
        <title>Resolving the Mortierellaceae phylogeny through synthesis of multi-gene phylogenetics and phylogenomics.</title>
        <authorList>
            <person name="Vandepol N."/>
            <person name="Liber J."/>
            <person name="Desiro A."/>
            <person name="Na H."/>
            <person name="Kennedy M."/>
            <person name="Barry K."/>
            <person name="Grigoriev I.V."/>
            <person name="Miller A.N."/>
            <person name="O'Donnell K."/>
            <person name="Stajich J.E."/>
            <person name="Bonito G."/>
        </authorList>
    </citation>
    <scope>NUCLEOTIDE SEQUENCE</scope>
    <source>
        <strain evidence="3">NVP1</strain>
    </source>
</reference>
<evidence type="ECO:0000313" key="3">
    <source>
        <dbReference type="EMBL" id="KAF9326200.1"/>
    </source>
</evidence>
<feature type="compositionally biased region" description="Polar residues" evidence="1">
    <location>
        <begin position="362"/>
        <end position="373"/>
    </location>
</feature>
<evidence type="ECO:0000256" key="2">
    <source>
        <dbReference type="SAM" id="Phobius"/>
    </source>
</evidence>
<feature type="compositionally biased region" description="Polar residues" evidence="1">
    <location>
        <begin position="82"/>
        <end position="91"/>
    </location>
</feature>
<protein>
    <submittedName>
        <fullName evidence="3">Uncharacterized protein</fullName>
    </submittedName>
</protein>
<feature type="compositionally biased region" description="Low complexity" evidence="1">
    <location>
        <begin position="44"/>
        <end position="56"/>
    </location>
</feature>